<proteinExistence type="predicted"/>
<evidence type="ECO:0000313" key="1">
    <source>
        <dbReference type="EMBL" id="QDV19781.1"/>
    </source>
</evidence>
<accession>A0A518FTW4</accession>
<sequence>MNAVLWWMSSAGDQHLHVQVMILKQQQYLKKQAIWNVFDL</sequence>
<protein>
    <submittedName>
        <fullName evidence="1">Uncharacterized protein</fullName>
    </submittedName>
</protein>
<name>A0A518FTW4_9PLAN</name>
<reference evidence="1 2" key="1">
    <citation type="submission" date="2019-02" db="EMBL/GenBank/DDBJ databases">
        <title>Deep-cultivation of Planctomycetes and their phenomic and genomic characterization uncovers novel biology.</title>
        <authorList>
            <person name="Wiegand S."/>
            <person name="Jogler M."/>
            <person name="Boedeker C."/>
            <person name="Pinto D."/>
            <person name="Vollmers J."/>
            <person name="Rivas-Marin E."/>
            <person name="Kohn T."/>
            <person name="Peeters S.H."/>
            <person name="Heuer A."/>
            <person name="Rast P."/>
            <person name="Oberbeckmann S."/>
            <person name="Bunk B."/>
            <person name="Jeske O."/>
            <person name="Meyerdierks A."/>
            <person name="Storesund J.E."/>
            <person name="Kallscheuer N."/>
            <person name="Luecker S."/>
            <person name="Lage O.M."/>
            <person name="Pohl T."/>
            <person name="Merkel B.J."/>
            <person name="Hornburger P."/>
            <person name="Mueller R.-W."/>
            <person name="Bruemmer F."/>
            <person name="Labrenz M."/>
            <person name="Spormann A.M."/>
            <person name="Op den Camp H."/>
            <person name="Overmann J."/>
            <person name="Amann R."/>
            <person name="Jetten M.S.M."/>
            <person name="Mascher T."/>
            <person name="Medema M.H."/>
            <person name="Devos D.P."/>
            <person name="Kaster A.-K."/>
            <person name="Ovreas L."/>
            <person name="Rohde M."/>
            <person name="Galperin M.Y."/>
            <person name="Jogler C."/>
        </authorList>
    </citation>
    <scope>NUCLEOTIDE SEQUENCE [LARGE SCALE GENOMIC DNA]</scope>
    <source>
        <strain evidence="1 2">Pan153</strain>
    </source>
</reference>
<gene>
    <name evidence="1" type="ORF">Pan153_44490</name>
</gene>
<dbReference type="AlphaFoldDB" id="A0A518FTW4"/>
<evidence type="ECO:0000313" key="2">
    <source>
        <dbReference type="Proteomes" id="UP000320839"/>
    </source>
</evidence>
<dbReference type="Proteomes" id="UP000320839">
    <property type="component" value="Chromosome"/>
</dbReference>
<organism evidence="1 2">
    <name type="scientific">Gimesia panareensis</name>
    <dbReference type="NCBI Taxonomy" id="2527978"/>
    <lineage>
        <taxon>Bacteria</taxon>
        <taxon>Pseudomonadati</taxon>
        <taxon>Planctomycetota</taxon>
        <taxon>Planctomycetia</taxon>
        <taxon>Planctomycetales</taxon>
        <taxon>Planctomycetaceae</taxon>
        <taxon>Gimesia</taxon>
    </lineage>
</organism>
<dbReference type="EMBL" id="CP036317">
    <property type="protein sequence ID" value="QDV19781.1"/>
    <property type="molecule type" value="Genomic_DNA"/>
</dbReference>